<feature type="domain" description="Flagellar motor switch protein FliN-like C-terminal" evidence="7">
    <location>
        <begin position="337"/>
        <end position="407"/>
    </location>
</feature>
<dbReference type="Proteomes" id="UP000016491">
    <property type="component" value="Unassembled WGS sequence"/>
</dbReference>
<keyword evidence="9" id="KW-0969">Cilium</keyword>
<evidence type="ECO:0000256" key="6">
    <source>
        <dbReference type="ARBA" id="ARBA00023136"/>
    </source>
</evidence>
<dbReference type="Pfam" id="PF04509">
    <property type="entry name" value="CheC"/>
    <property type="match status" value="2"/>
</dbReference>
<evidence type="ECO:0000256" key="2">
    <source>
        <dbReference type="ARBA" id="ARBA00009226"/>
    </source>
</evidence>
<feature type="domain" description="CheC-like protein" evidence="8">
    <location>
        <begin position="107"/>
        <end position="142"/>
    </location>
</feature>
<proteinExistence type="inferred from homology"/>
<dbReference type="InterPro" id="IPR036429">
    <property type="entry name" value="SpoA-like_sf"/>
</dbReference>
<comment type="caution">
    <text evidence="9">The sequence shown here is derived from an EMBL/GenBank/DDBJ whole genome shotgun (WGS) entry which is preliminary data.</text>
</comment>
<dbReference type="Gene3D" id="3.40.1550.10">
    <property type="entry name" value="CheC-like"/>
    <property type="match status" value="1"/>
</dbReference>
<evidence type="ECO:0000256" key="4">
    <source>
        <dbReference type="ARBA" id="ARBA00022500"/>
    </source>
</evidence>
<evidence type="ECO:0000313" key="10">
    <source>
        <dbReference type="Proteomes" id="UP000016491"/>
    </source>
</evidence>
<evidence type="ECO:0000313" key="9">
    <source>
        <dbReference type="EMBL" id="ERI74075.1"/>
    </source>
</evidence>
<dbReference type="InterPro" id="IPR012826">
    <property type="entry name" value="FliN"/>
</dbReference>
<keyword evidence="4" id="KW-0145">Chemotaxis</keyword>
<keyword evidence="9" id="KW-0966">Cell projection</keyword>
<gene>
    <name evidence="9" type="ORF">CLOSYM_04333</name>
</gene>
<organism evidence="9 10">
    <name type="scientific">[Clostridium] symbiosum ATCC 14940</name>
    <dbReference type="NCBI Taxonomy" id="411472"/>
    <lineage>
        <taxon>Bacteria</taxon>
        <taxon>Bacillati</taxon>
        <taxon>Bacillota</taxon>
        <taxon>Clostridia</taxon>
        <taxon>Lachnospirales</taxon>
        <taxon>Lachnospiraceae</taxon>
        <taxon>Otoolea</taxon>
    </lineage>
</organism>
<dbReference type="SUPFAM" id="SSF103039">
    <property type="entry name" value="CheC-like"/>
    <property type="match status" value="1"/>
</dbReference>
<evidence type="ECO:0000256" key="5">
    <source>
        <dbReference type="ARBA" id="ARBA00022779"/>
    </source>
</evidence>
<dbReference type="AlphaFoldDB" id="A0ABC9TRW7"/>
<dbReference type="SUPFAM" id="SSF101801">
    <property type="entry name" value="Surface presentation of antigens (SPOA)"/>
    <property type="match status" value="1"/>
</dbReference>
<dbReference type="InterPro" id="IPR051469">
    <property type="entry name" value="FliN/MopA/SpaO"/>
</dbReference>
<keyword evidence="6" id="KW-0472">Membrane</keyword>
<evidence type="ECO:0000259" key="7">
    <source>
        <dbReference type="Pfam" id="PF01052"/>
    </source>
</evidence>
<accession>A0ABC9TRW7</accession>
<protein>
    <submittedName>
        <fullName evidence="9">Flagellar motor switch protein FliN</fullName>
    </submittedName>
</protein>
<evidence type="ECO:0000256" key="1">
    <source>
        <dbReference type="ARBA" id="ARBA00004413"/>
    </source>
</evidence>
<dbReference type="GO" id="GO:0006935">
    <property type="term" value="P:chemotaxis"/>
    <property type="evidence" value="ECO:0007669"/>
    <property type="project" value="UniProtKB-KW"/>
</dbReference>
<dbReference type="InterPro" id="IPR001172">
    <property type="entry name" value="FliN_T3SS_HrcQb"/>
</dbReference>
<feature type="domain" description="CheC-like protein" evidence="8">
    <location>
        <begin position="11"/>
        <end position="45"/>
    </location>
</feature>
<dbReference type="Pfam" id="PF01052">
    <property type="entry name" value="FliMN_C"/>
    <property type="match status" value="1"/>
</dbReference>
<dbReference type="InterPro" id="IPR028976">
    <property type="entry name" value="CheC-like_sf"/>
</dbReference>
<dbReference type="EMBL" id="AWSU01000344">
    <property type="protein sequence ID" value="ERI74075.1"/>
    <property type="molecule type" value="Genomic_DNA"/>
</dbReference>
<reference evidence="9 10" key="1">
    <citation type="submission" date="2013-07" db="EMBL/GenBank/DDBJ databases">
        <authorList>
            <person name="Weinstock G."/>
            <person name="Sodergren E."/>
            <person name="Wylie T."/>
            <person name="Fulton L."/>
            <person name="Fulton R."/>
            <person name="Fronick C."/>
            <person name="O'Laughlin M."/>
            <person name="Godfrey J."/>
            <person name="Miner T."/>
            <person name="Herter B."/>
            <person name="Appelbaum E."/>
            <person name="Cordes M."/>
            <person name="Lek S."/>
            <person name="Wollam A."/>
            <person name="Pepin K.H."/>
            <person name="Palsikar V.B."/>
            <person name="Mitreva M."/>
            <person name="Wilson R.K."/>
        </authorList>
    </citation>
    <scope>NUCLEOTIDE SEQUENCE [LARGE SCALE GENOMIC DNA]</scope>
    <source>
        <strain evidence="9 10">ATCC 14940</strain>
    </source>
</reference>
<dbReference type="GO" id="GO:0097588">
    <property type="term" value="P:archaeal or bacterial-type flagellum-dependent cell motility"/>
    <property type="evidence" value="ECO:0007669"/>
    <property type="project" value="UniProtKB-KW"/>
</dbReference>
<dbReference type="Gene3D" id="2.30.330.10">
    <property type="entry name" value="SpoA-like"/>
    <property type="match status" value="1"/>
</dbReference>
<dbReference type="CDD" id="cd17907">
    <property type="entry name" value="FliY_FliN-Y"/>
    <property type="match status" value="1"/>
</dbReference>
<dbReference type="RefSeq" id="WP_002570069.1">
    <property type="nucleotide sequence ID" value="NZ_KE992859.1"/>
</dbReference>
<evidence type="ECO:0000259" key="8">
    <source>
        <dbReference type="Pfam" id="PF04509"/>
    </source>
</evidence>
<keyword evidence="5" id="KW-0283">Flagellar rotation</keyword>
<dbReference type="InterPro" id="IPR007597">
    <property type="entry name" value="CheC"/>
</dbReference>
<dbReference type="GO" id="GO:0005886">
    <property type="term" value="C:plasma membrane"/>
    <property type="evidence" value="ECO:0007669"/>
    <property type="project" value="UniProtKB-SubCell"/>
</dbReference>
<keyword evidence="9" id="KW-0282">Flagellum</keyword>
<dbReference type="PANTHER" id="PTHR43484">
    <property type="match status" value="1"/>
</dbReference>
<name>A0ABC9TRW7_CLOSY</name>
<dbReference type="PANTHER" id="PTHR43484:SF1">
    <property type="entry name" value="FLAGELLAR MOTOR SWITCH PROTEIN FLIN"/>
    <property type="match status" value="1"/>
</dbReference>
<dbReference type="NCBIfam" id="NF005995">
    <property type="entry name" value="PRK08119.1"/>
    <property type="match status" value="1"/>
</dbReference>
<comment type="similarity">
    <text evidence="2">Belongs to the FliN/MopA/SpaO family.</text>
</comment>
<dbReference type="PRINTS" id="PR00956">
    <property type="entry name" value="FLGMOTORFLIN"/>
</dbReference>
<keyword evidence="3" id="KW-1003">Cell membrane</keyword>
<sequence length="413" mass="45181">MDCNNIFTPIEIDAIGEILNISLGASATAISTMLNTRVDITTPRVRIVTDEEFSFEELKPVIGVEITYISGLEGKNIMLLKRGDVKLIVELLMGVEIADDEFELDEMNLSAVCEVMNQMMGASATALSEFLNKTVNISTPVSFELHSEEEFKKKYFVQAQPMVVVNFVLSIDNKLKSEFVNVMSVDLAKKLLNVFLPSEYREDVDMNIEENSPKESPAVEMSQASVAPSQAIDITPPVSTPQATAAMPQVTDVQPSMGGHSVANTSQVEGIPPTASAPQPAPAALEQQMQQLMMMMQNMQQIVQPPANKIINTRPVNYNPLEEAGTGKEAQEENLDLLMGVSLEISVEIGRTQGMVKDILEYTKGTLVVLDKLAGDPVDLYVNGRCIARGDVVVIDDNFGIRISEILRNPEGE</sequence>
<evidence type="ECO:0000256" key="3">
    <source>
        <dbReference type="ARBA" id="ARBA00022475"/>
    </source>
</evidence>
<dbReference type="InterPro" id="IPR001543">
    <property type="entry name" value="FliN-like_C"/>
</dbReference>
<comment type="subcellular location">
    <subcellularLocation>
        <location evidence="1">Cell membrane</location>
        <topology evidence="1">Peripheral membrane protein</topology>
        <orientation evidence="1">Cytoplasmic side</orientation>
    </subcellularLocation>
</comment>
<dbReference type="NCBIfam" id="TIGR02480">
    <property type="entry name" value="fliN"/>
    <property type="match status" value="1"/>
</dbReference>